<organism evidence="3 4">
    <name type="scientific">Paramuricea clavata</name>
    <name type="common">Red gorgonian</name>
    <name type="synonym">Violescent sea-whip</name>
    <dbReference type="NCBI Taxonomy" id="317549"/>
    <lineage>
        <taxon>Eukaryota</taxon>
        <taxon>Metazoa</taxon>
        <taxon>Cnidaria</taxon>
        <taxon>Anthozoa</taxon>
        <taxon>Octocorallia</taxon>
        <taxon>Malacalcyonacea</taxon>
        <taxon>Plexauridae</taxon>
        <taxon>Paramuricea</taxon>
    </lineage>
</organism>
<feature type="region of interest" description="Disordered" evidence="2">
    <location>
        <begin position="195"/>
        <end position="226"/>
    </location>
</feature>
<feature type="compositionally biased region" description="Basic and acidic residues" evidence="2">
    <location>
        <begin position="49"/>
        <end position="60"/>
    </location>
</feature>
<feature type="region of interest" description="Disordered" evidence="2">
    <location>
        <begin position="387"/>
        <end position="411"/>
    </location>
</feature>
<proteinExistence type="predicted"/>
<comment type="caution">
    <text evidence="3">The sequence shown here is derived from an EMBL/GenBank/DDBJ whole genome shotgun (WGS) entry which is preliminary data.</text>
</comment>
<feature type="compositionally biased region" description="Basic and acidic residues" evidence="2">
    <location>
        <begin position="584"/>
        <end position="595"/>
    </location>
</feature>
<feature type="coiled-coil region" evidence="1">
    <location>
        <begin position="111"/>
        <end position="145"/>
    </location>
</feature>
<reference evidence="3" key="1">
    <citation type="submission" date="2020-04" db="EMBL/GenBank/DDBJ databases">
        <authorList>
            <person name="Alioto T."/>
            <person name="Alioto T."/>
            <person name="Gomez Garrido J."/>
        </authorList>
    </citation>
    <scope>NUCLEOTIDE SEQUENCE</scope>
    <source>
        <strain evidence="3">A484AB</strain>
    </source>
</reference>
<evidence type="ECO:0000256" key="2">
    <source>
        <dbReference type="SAM" id="MobiDB-lite"/>
    </source>
</evidence>
<dbReference type="AlphaFoldDB" id="A0A7D9HE60"/>
<feature type="compositionally biased region" description="Polar residues" evidence="2">
    <location>
        <begin position="569"/>
        <end position="579"/>
    </location>
</feature>
<feature type="region of interest" description="Disordered" evidence="2">
    <location>
        <begin position="549"/>
        <end position="691"/>
    </location>
</feature>
<feature type="compositionally biased region" description="Low complexity" evidence="2">
    <location>
        <begin position="558"/>
        <end position="567"/>
    </location>
</feature>
<evidence type="ECO:0000313" key="3">
    <source>
        <dbReference type="EMBL" id="CAB3981100.1"/>
    </source>
</evidence>
<dbReference type="EMBL" id="CACRXK020000353">
    <property type="protein sequence ID" value="CAB3981100.1"/>
    <property type="molecule type" value="Genomic_DNA"/>
</dbReference>
<keyword evidence="4" id="KW-1185">Reference proteome</keyword>
<dbReference type="Proteomes" id="UP001152795">
    <property type="component" value="Unassembled WGS sequence"/>
</dbReference>
<feature type="region of interest" description="Disordered" evidence="2">
    <location>
        <begin position="33"/>
        <end position="63"/>
    </location>
</feature>
<feature type="compositionally biased region" description="Polar residues" evidence="2">
    <location>
        <begin position="39"/>
        <end position="48"/>
    </location>
</feature>
<feature type="compositionally biased region" description="Polar residues" evidence="2">
    <location>
        <begin position="624"/>
        <end position="639"/>
    </location>
</feature>
<feature type="compositionally biased region" description="Polar residues" evidence="2">
    <location>
        <begin position="649"/>
        <end position="669"/>
    </location>
</feature>
<evidence type="ECO:0000313" key="4">
    <source>
        <dbReference type="Proteomes" id="UP001152795"/>
    </source>
</evidence>
<sequence length="691" mass="75491">MPFFSLEEAINCPPALIGDSSKGTNDNIQFCKNGASPFSGKSTKGTKLNSEKNSESEARNESVLSRWSDRASIQSFMNAISTLSAKKQRVEFQQQQQNKEIFDKFRLFMQQQQLERNQDQKAQQNQQQQQQSLTLNQQQQQQQQQQPILTLNTLQQQQQQLQQQQQTPSPEQNITLVQTKPKVRKVMKGGVLVSMPVSARHPPGGRGIEQPPRGESGPVTNHDKGVGFGSGNILDDILARSQGNKETSVVARKKVVISKTIADKGKGKQVAGHKTGETVTTNELRNMPSIDNENITVSDSPDSKNIHKTGETTNAFRRSVRNEHAVTVSDSSDGKNININLSLTISMPGQEQQKAEIKHTTTIKKPSLAQTDNIVLDGSGSFVERSNVVESSNDEEQPMGSTSELDGQSGVRSLPINVGTGTAPQNPSTDTESCVLDAQLKKPKLDPDASEQRKIQPIVISDTDNEEQGILINQTELNSKLDTATIANPDNDQANSLNMNQFVSNCQPVYITLSSPEHSHGTVLSMLSCISDTDNQNNVKASELISVDSVTKATPEKSSSNTSNVNSKPADNNGQSNGKVSKRHLVDKLDNEINRHTHTLNTDGESDRKSSTRKPSSLPRLDNDVTTSPDTRKQGNATQLKVDIKSDPAVTSHSSSDVFKQGNTTQTKVNIKPDPAVFSHGSSHILKKEAT</sequence>
<name>A0A7D9HE60_PARCT</name>
<feature type="region of interest" description="Disordered" evidence="2">
    <location>
        <begin position="161"/>
        <end position="180"/>
    </location>
</feature>
<feature type="compositionally biased region" description="Polar residues" evidence="2">
    <location>
        <begin position="168"/>
        <end position="178"/>
    </location>
</feature>
<evidence type="ECO:0000256" key="1">
    <source>
        <dbReference type="SAM" id="Coils"/>
    </source>
</evidence>
<gene>
    <name evidence="3" type="ORF">PACLA_8A036611</name>
</gene>
<accession>A0A7D9HE60</accession>
<keyword evidence="1" id="KW-0175">Coiled coil</keyword>
<protein>
    <submittedName>
        <fullName evidence="3">Uncharacterized protein</fullName>
    </submittedName>
</protein>